<organism evidence="2 3">
    <name type="scientific">Geodermatophilus normandii</name>
    <dbReference type="NCBI Taxonomy" id="1137989"/>
    <lineage>
        <taxon>Bacteria</taxon>
        <taxon>Bacillati</taxon>
        <taxon>Actinomycetota</taxon>
        <taxon>Actinomycetes</taxon>
        <taxon>Geodermatophilales</taxon>
        <taxon>Geodermatophilaceae</taxon>
        <taxon>Geodermatophilus</taxon>
    </lineage>
</organism>
<dbReference type="RefSeq" id="WP_110004474.1">
    <property type="nucleotide sequence ID" value="NZ_QGTX01000001.1"/>
</dbReference>
<dbReference type="EMBL" id="QGTX01000001">
    <property type="protein sequence ID" value="PWW21663.1"/>
    <property type="molecule type" value="Genomic_DNA"/>
</dbReference>
<dbReference type="Proteomes" id="UP000246661">
    <property type="component" value="Unassembled WGS sequence"/>
</dbReference>
<proteinExistence type="predicted"/>
<keyword evidence="1" id="KW-1133">Transmembrane helix</keyword>
<gene>
    <name evidence="2" type="ORF">JD79_00798</name>
</gene>
<keyword evidence="1" id="KW-0812">Transmembrane</keyword>
<comment type="caution">
    <text evidence="2">The sequence shown here is derived from an EMBL/GenBank/DDBJ whole genome shotgun (WGS) entry which is preliminary data.</text>
</comment>
<protein>
    <submittedName>
        <fullName evidence="2">Uncharacterized protein</fullName>
    </submittedName>
</protein>
<feature type="transmembrane region" description="Helical" evidence="1">
    <location>
        <begin position="35"/>
        <end position="54"/>
    </location>
</feature>
<feature type="transmembrane region" description="Helical" evidence="1">
    <location>
        <begin position="117"/>
        <end position="138"/>
    </location>
</feature>
<feature type="transmembrane region" description="Helical" evidence="1">
    <location>
        <begin position="93"/>
        <end position="111"/>
    </location>
</feature>
<keyword evidence="3" id="KW-1185">Reference proteome</keyword>
<sequence length="152" mass="16043">MSAGDRHPGSAEAAAQLAALRADREALADRVLQPWWYDVALGLLLFGFLASYAADSPWVTLPALVLFGAGLGGLVAAYRRITGVWVTAPPRFVALWAVVVLVVLVPAFLLAEGAGRHWVMVVAGAVLGVAAGVLSRVWSRRWVAELRSGSGL</sequence>
<name>A0A317QF82_9ACTN</name>
<keyword evidence="1" id="KW-0472">Membrane</keyword>
<feature type="transmembrane region" description="Helical" evidence="1">
    <location>
        <begin position="60"/>
        <end position="81"/>
    </location>
</feature>
<accession>A0A317QF82</accession>
<evidence type="ECO:0000313" key="3">
    <source>
        <dbReference type="Proteomes" id="UP000246661"/>
    </source>
</evidence>
<evidence type="ECO:0000313" key="2">
    <source>
        <dbReference type="EMBL" id="PWW21663.1"/>
    </source>
</evidence>
<reference evidence="3" key="1">
    <citation type="submission" date="2018-05" db="EMBL/GenBank/DDBJ databases">
        <authorList>
            <person name="Klenk H.-P."/>
            <person name="Huntemann M."/>
            <person name="Clum A."/>
            <person name="Pillay M."/>
            <person name="Palaniappan K."/>
            <person name="Varghese N."/>
            <person name="Mikhailova N."/>
            <person name="Stamatis D."/>
            <person name="Reddy T."/>
            <person name="Daum C."/>
            <person name="Shapiro N."/>
            <person name="Ivanova N."/>
            <person name="Kyrpides N."/>
            <person name="Woyke T."/>
        </authorList>
    </citation>
    <scope>NUCLEOTIDE SEQUENCE [LARGE SCALE GENOMIC DNA]</scope>
    <source>
        <strain evidence="3">DSM 45417</strain>
    </source>
</reference>
<evidence type="ECO:0000256" key="1">
    <source>
        <dbReference type="SAM" id="Phobius"/>
    </source>
</evidence>
<dbReference type="AlphaFoldDB" id="A0A317QF82"/>